<feature type="binding site" evidence="9">
    <location>
        <position position="14"/>
    </location>
    <ligand>
        <name>FAD</name>
        <dbReference type="ChEBI" id="CHEBI:57692"/>
    </ligand>
</feature>
<proteinExistence type="inferred from homology"/>
<evidence type="ECO:0000256" key="7">
    <source>
        <dbReference type="ARBA" id="ARBA00023002"/>
    </source>
</evidence>
<keyword evidence="14" id="KW-1185">Reference proteome</keyword>
<feature type="binding site" evidence="10">
    <location>
        <begin position="200"/>
        <end position="201"/>
    </location>
    <ligand>
        <name>NADP(+)</name>
        <dbReference type="ChEBI" id="CHEBI:58349"/>
    </ligand>
</feature>
<gene>
    <name evidence="12" type="primary">fprA</name>
    <name evidence="13" type="ORF">H5U98_20905</name>
    <name evidence="12" type="ORF">MBOE_54120</name>
</gene>
<dbReference type="RefSeq" id="WP_077743679.1">
    <property type="nucleotide sequence ID" value="NZ_AP022579.1"/>
</dbReference>
<evidence type="ECO:0000256" key="6">
    <source>
        <dbReference type="ARBA" id="ARBA00022857"/>
    </source>
</evidence>
<feature type="binding site" evidence="10">
    <location>
        <begin position="156"/>
        <end position="159"/>
    </location>
    <ligand>
        <name>NADP(+)</name>
        <dbReference type="ChEBI" id="CHEBI:58349"/>
    </ligand>
</feature>
<comment type="cofactor">
    <cofactor evidence="1 9">
        <name>FAD</name>
        <dbReference type="ChEBI" id="CHEBI:57692"/>
    </cofactor>
</comment>
<evidence type="ECO:0000313" key="13">
    <source>
        <dbReference type="EMBL" id="UNB98010.1"/>
    </source>
</evidence>
<dbReference type="PANTHER" id="PTHR48467:SF1">
    <property type="entry name" value="GLUTAMATE SYNTHASE 1 [NADH], CHLOROPLASTIC-LIKE"/>
    <property type="match status" value="1"/>
</dbReference>
<dbReference type="Gene3D" id="3.50.50.60">
    <property type="entry name" value="FAD/NAD(P)-binding domain"/>
    <property type="match status" value="1"/>
</dbReference>
<dbReference type="InterPro" id="IPR021163">
    <property type="entry name" value="Ferredox_Rdtase_adrenod"/>
</dbReference>
<dbReference type="Pfam" id="PF07992">
    <property type="entry name" value="Pyr_redox_2"/>
    <property type="match status" value="1"/>
</dbReference>
<feature type="binding site" evidence="9">
    <location>
        <begin position="370"/>
        <end position="372"/>
    </location>
    <ligand>
        <name>FAD</name>
        <dbReference type="ChEBI" id="CHEBI:57692"/>
    </ligand>
</feature>
<dbReference type="PANTHER" id="PTHR48467">
    <property type="entry name" value="GLUTAMATE SYNTHASE 1 [NADH], CHLOROPLASTIC-LIKE"/>
    <property type="match status" value="1"/>
</dbReference>
<dbReference type="AlphaFoldDB" id="A0AAX2ZRH5"/>
<feature type="binding site" evidence="9">
    <location>
        <position position="49"/>
    </location>
    <ligand>
        <name>FAD</name>
        <dbReference type="ChEBI" id="CHEBI:57692"/>
    </ligand>
</feature>
<evidence type="ECO:0000256" key="8">
    <source>
        <dbReference type="ARBA" id="ARBA00047776"/>
    </source>
</evidence>
<dbReference type="Proteomes" id="UP000466683">
    <property type="component" value="Chromosome"/>
</dbReference>
<evidence type="ECO:0000256" key="5">
    <source>
        <dbReference type="ARBA" id="ARBA00022827"/>
    </source>
</evidence>
<evidence type="ECO:0000256" key="1">
    <source>
        <dbReference type="ARBA" id="ARBA00001974"/>
    </source>
</evidence>
<dbReference type="Proteomes" id="UP001162885">
    <property type="component" value="Chromosome"/>
</dbReference>
<feature type="binding site" evidence="9">
    <location>
        <position position="41"/>
    </location>
    <ligand>
        <name>FAD</name>
        <dbReference type="ChEBI" id="CHEBI:57692"/>
    </ligand>
</feature>
<evidence type="ECO:0000256" key="2">
    <source>
        <dbReference type="ARBA" id="ARBA00008312"/>
    </source>
</evidence>
<reference evidence="13 15" key="3">
    <citation type="journal article" date="2022" name="BMC Genomics">
        <title>Comparative genome analysis of mycobacteria focusing on tRNA and non-coding RNA.</title>
        <authorList>
            <person name="Behra P.R.K."/>
            <person name="Pettersson B.M.F."/>
            <person name="Ramesh M."/>
            <person name="Das S."/>
            <person name="Dasgupta S."/>
            <person name="Kirsebom L.A."/>
        </authorList>
    </citation>
    <scope>NUCLEOTIDE SEQUENCE [LARGE SCALE GENOMIC DNA]</scope>
    <source>
        <strain evidence="13 15">DSM 44677</strain>
    </source>
</reference>
<feature type="binding site" evidence="10">
    <location>
        <position position="212"/>
    </location>
    <ligand>
        <name>NADP(+)</name>
        <dbReference type="ChEBI" id="CHEBI:58349"/>
    </ligand>
</feature>
<feature type="binding site" evidence="10">
    <location>
        <position position="370"/>
    </location>
    <ligand>
        <name>NADP(+)</name>
        <dbReference type="ChEBI" id="CHEBI:58349"/>
    </ligand>
</feature>
<dbReference type="EMBL" id="AP022579">
    <property type="protein sequence ID" value="BBX93763.1"/>
    <property type="molecule type" value="Genomic_DNA"/>
</dbReference>
<evidence type="ECO:0000256" key="9">
    <source>
        <dbReference type="PIRSR" id="PIRSR000362-1"/>
    </source>
</evidence>
<keyword evidence="6 10" id="KW-0521">NADP</keyword>
<evidence type="ECO:0000256" key="3">
    <source>
        <dbReference type="ARBA" id="ARBA00013223"/>
    </source>
</evidence>
<feature type="domain" description="FAD/NAD(P)-binding" evidence="11">
    <location>
        <begin position="4"/>
        <end position="167"/>
    </location>
</feature>
<evidence type="ECO:0000313" key="15">
    <source>
        <dbReference type="Proteomes" id="UP001162885"/>
    </source>
</evidence>
<keyword evidence="5 9" id="KW-0274">FAD</keyword>
<sequence>MRPYHVAIVGSGPSGFFAAASLLKFADSPDSDRDVRVDMLEMLPTPWGLVRSGVAPDHPKIKSISAQFDKTAADARFRFFGNIKVGEHITPAELADRYDAVVYAIGAQSDRALHIPGEDLPGSVAAVDFVGWYNAHPHFDGMAPNLAGGRAVVVGNGNVALDVARILVSDPQALANTDIADHALASLDTRGVEEVVVIGRRGPLQATFTTLELRELGDLEGLGDVDVILDPADFDGITDEDLEAASKTVKQNIKVLRKYVAEQPREAKRRIVFRFCTSPVELRGEDHVESIVLGRNELVRDADGRMVAKDTGDREELPAQLVVRAVGYRGVPTPGLPFDERSGTIPHTDGRIDGSRNEYVVGWIKRGPSGVIGSNKKDSQDTVDTLLEDLRAGGVDERGAEYDIELAEWLLQHQPKLVTGEHWQLIDAHERAAGETVGRPRVKLASVAELLRIAHA</sequence>
<accession>A0AAX2ZRH5</accession>
<name>A0AAX2ZRH5_9MYCO</name>
<dbReference type="InterPro" id="IPR055275">
    <property type="entry name" value="Ferredox_Rdtase"/>
</dbReference>
<feature type="binding site" evidence="9">
    <location>
        <position position="363"/>
    </location>
    <ligand>
        <name>FAD</name>
        <dbReference type="ChEBI" id="CHEBI:57692"/>
    </ligand>
</feature>
<evidence type="ECO:0000256" key="4">
    <source>
        <dbReference type="ARBA" id="ARBA00022630"/>
    </source>
</evidence>
<comment type="similarity">
    <text evidence="2">Belongs to the ferredoxin--NADP reductase type 1 family.</text>
</comment>
<dbReference type="Gene3D" id="3.40.50.720">
    <property type="entry name" value="NAD(P)-binding Rossmann-like Domain"/>
    <property type="match status" value="1"/>
</dbReference>
<dbReference type="InterPro" id="IPR036188">
    <property type="entry name" value="FAD/NAD-bd_sf"/>
</dbReference>
<reference evidence="12 14" key="1">
    <citation type="journal article" date="2019" name="Emerg. Microbes Infect.">
        <title>Comprehensive subspecies identification of 175 nontuberculous mycobacteria species based on 7547 genomic profiles.</title>
        <authorList>
            <person name="Matsumoto Y."/>
            <person name="Kinjo T."/>
            <person name="Motooka D."/>
            <person name="Nabeya D."/>
            <person name="Jung N."/>
            <person name="Uechi K."/>
            <person name="Horii T."/>
            <person name="Iida T."/>
            <person name="Fujita J."/>
            <person name="Nakamura S."/>
        </authorList>
    </citation>
    <scope>NUCLEOTIDE SEQUENCE [LARGE SCALE GENOMIC DNA]</scope>
    <source>
        <strain evidence="12 14">JCM 15653</strain>
    </source>
</reference>
<evidence type="ECO:0000313" key="12">
    <source>
        <dbReference type="EMBL" id="BBX93763.1"/>
    </source>
</evidence>
<organism evidence="13 15">
    <name type="scientific">Mycolicibacterium boenickei</name>
    <dbReference type="NCBI Taxonomy" id="146017"/>
    <lineage>
        <taxon>Bacteria</taxon>
        <taxon>Bacillati</taxon>
        <taxon>Actinomycetota</taxon>
        <taxon>Actinomycetes</taxon>
        <taxon>Mycobacteriales</taxon>
        <taxon>Mycobacteriaceae</taxon>
        <taxon>Mycolicibacterium</taxon>
    </lineage>
</organism>
<evidence type="ECO:0000256" key="10">
    <source>
        <dbReference type="PIRSR" id="PIRSR000362-2"/>
    </source>
</evidence>
<keyword evidence="4" id="KW-0285">Flavoprotein</keyword>
<dbReference type="InterPro" id="IPR023753">
    <property type="entry name" value="FAD/NAD-binding_dom"/>
</dbReference>
<evidence type="ECO:0000313" key="14">
    <source>
        <dbReference type="Proteomes" id="UP000466683"/>
    </source>
</evidence>
<dbReference type="PIRSF" id="PIRSF000362">
    <property type="entry name" value="FNR"/>
    <property type="match status" value="1"/>
</dbReference>
<reference evidence="12" key="2">
    <citation type="submission" date="2020-02" db="EMBL/GenBank/DDBJ databases">
        <authorList>
            <person name="Matsumoto Y."/>
            <person name="Motooka D."/>
            <person name="Nakamura S."/>
        </authorList>
    </citation>
    <scope>NUCLEOTIDE SEQUENCE</scope>
    <source>
        <strain evidence="12">JCM 15653</strain>
    </source>
</reference>
<dbReference type="EMBL" id="CP060016">
    <property type="protein sequence ID" value="UNB98010.1"/>
    <property type="molecule type" value="Genomic_DNA"/>
</dbReference>
<dbReference type="EC" id="1.18.1.2" evidence="3"/>
<dbReference type="SUPFAM" id="SSF51971">
    <property type="entry name" value="Nucleotide-binding domain"/>
    <property type="match status" value="2"/>
</dbReference>
<comment type="catalytic activity">
    <reaction evidence="8">
        <text>2 reduced [2Fe-2S]-[ferredoxin] + NADP(+) + H(+) = 2 oxidized [2Fe-2S]-[ferredoxin] + NADPH</text>
        <dbReference type="Rhea" id="RHEA:20125"/>
        <dbReference type="Rhea" id="RHEA-COMP:10000"/>
        <dbReference type="Rhea" id="RHEA-COMP:10001"/>
        <dbReference type="ChEBI" id="CHEBI:15378"/>
        <dbReference type="ChEBI" id="CHEBI:33737"/>
        <dbReference type="ChEBI" id="CHEBI:33738"/>
        <dbReference type="ChEBI" id="CHEBI:57783"/>
        <dbReference type="ChEBI" id="CHEBI:58349"/>
        <dbReference type="EC" id="1.18.1.2"/>
    </reaction>
</comment>
<dbReference type="PRINTS" id="PR00419">
    <property type="entry name" value="ADXRDTASE"/>
</dbReference>
<evidence type="ECO:0000259" key="11">
    <source>
        <dbReference type="Pfam" id="PF07992"/>
    </source>
</evidence>
<keyword evidence="7" id="KW-0560">Oxidoreductase</keyword>
<dbReference type="GO" id="GO:0004324">
    <property type="term" value="F:ferredoxin-NADP+ reductase activity"/>
    <property type="evidence" value="ECO:0007669"/>
    <property type="project" value="UniProtKB-EC"/>
</dbReference>
<protein>
    <recommendedName>
        <fullName evidence="3">ferredoxin--NADP(+) reductase</fullName>
        <ecNumber evidence="3">1.18.1.2</ecNumber>
    </recommendedName>
</protein>
<feature type="binding site" evidence="9">
    <location>
        <position position="85"/>
    </location>
    <ligand>
        <name>FAD</name>
        <dbReference type="ChEBI" id="CHEBI:57692"/>
    </ligand>
</feature>